<organism evidence="2 3">
    <name type="scientific">Extibacter muris</name>
    <dbReference type="NCBI Taxonomy" id="1796622"/>
    <lineage>
        <taxon>Bacteria</taxon>
        <taxon>Bacillati</taxon>
        <taxon>Bacillota</taxon>
        <taxon>Clostridia</taxon>
        <taxon>Lachnospirales</taxon>
        <taxon>Lachnospiraceae</taxon>
        <taxon>Extibacter</taxon>
    </lineage>
</organism>
<dbReference type="PANTHER" id="PTHR33434">
    <property type="entry name" value="DEGV DOMAIN-CONTAINING PROTEIN DR_1986-RELATED"/>
    <property type="match status" value="1"/>
</dbReference>
<keyword evidence="3" id="KW-1185">Reference proteome</keyword>
<comment type="caution">
    <text evidence="2">The sequence shown here is derived from an EMBL/GenBank/DDBJ whole genome shotgun (WGS) entry which is preliminary data.</text>
</comment>
<dbReference type="NCBIfam" id="TIGR00762">
    <property type="entry name" value="DegV"/>
    <property type="match status" value="1"/>
</dbReference>
<dbReference type="AlphaFoldDB" id="A0A4R4FGT4"/>
<dbReference type="InterPro" id="IPR050270">
    <property type="entry name" value="DegV_domain_contain"/>
</dbReference>
<evidence type="ECO:0000256" key="1">
    <source>
        <dbReference type="ARBA" id="ARBA00023121"/>
    </source>
</evidence>
<keyword evidence="1" id="KW-0446">Lipid-binding</keyword>
<dbReference type="Pfam" id="PF02645">
    <property type="entry name" value="DegV"/>
    <property type="match status" value="1"/>
</dbReference>
<gene>
    <name evidence="2" type="ORF">E1963_04795</name>
</gene>
<reference evidence="2 3" key="1">
    <citation type="journal article" date="2016" name="Nat. Microbiol.">
        <title>The Mouse Intestinal Bacterial Collection (miBC) provides host-specific insight into cultured diversity and functional potential of the gut microbiota.</title>
        <authorList>
            <person name="Lagkouvardos I."/>
            <person name="Pukall R."/>
            <person name="Abt B."/>
            <person name="Foesel B.U."/>
            <person name="Meier-Kolthoff J.P."/>
            <person name="Kumar N."/>
            <person name="Bresciani A."/>
            <person name="Martinez I."/>
            <person name="Just S."/>
            <person name="Ziegler C."/>
            <person name="Brugiroux S."/>
            <person name="Garzetti D."/>
            <person name="Wenning M."/>
            <person name="Bui T.P."/>
            <person name="Wang J."/>
            <person name="Hugenholtz F."/>
            <person name="Plugge C.M."/>
            <person name="Peterson D.A."/>
            <person name="Hornef M.W."/>
            <person name="Baines J.F."/>
            <person name="Smidt H."/>
            <person name="Walter J."/>
            <person name="Kristiansen K."/>
            <person name="Nielsen H.B."/>
            <person name="Haller D."/>
            <person name="Overmann J."/>
            <person name="Stecher B."/>
            <person name="Clavel T."/>
        </authorList>
    </citation>
    <scope>NUCLEOTIDE SEQUENCE [LARGE SCALE GENOMIC DNA]</scope>
    <source>
        <strain evidence="2 3">DSM 28560</strain>
    </source>
</reference>
<dbReference type="PANTHER" id="PTHR33434:SF2">
    <property type="entry name" value="FATTY ACID-BINDING PROTEIN TM_1468"/>
    <property type="match status" value="1"/>
</dbReference>
<name>A0A4R4FGT4_9FIRM</name>
<proteinExistence type="predicted"/>
<dbReference type="SUPFAM" id="SSF82549">
    <property type="entry name" value="DAK1/DegV-like"/>
    <property type="match status" value="1"/>
</dbReference>
<dbReference type="EMBL" id="SMMX01000003">
    <property type="protein sequence ID" value="TDA22711.1"/>
    <property type="molecule type" value="Genomic_DNA"/>
</dbReference>
<dbReference type="RefSeq" id="WP_132275868.1">
    <property type="nucleotide sequence ID" value="NZ_JAOBST010000005.1"/>
</dbReference>
<dbReference type="InterPro" id="IPR003797">
    <property type="entry name" value="DegV"/>
</dbReference>
<accession>A0A4R4FGT4</accession>
<protein>
    <submittedName>
        <fullName evidence="2">DegV family protein</fullName>
    </submittedName>
</protein>
<sequence>MPGVAVMTDSNCGLLQEDEKRYGISIIPMPVVIDGNTYYEGVDITQEQFYEKLSQGAAVTSSQPSPGDVMDRWDRLLEGYDEIVYIPMSSGLSHSYACAAAFAGEYGGRVHVVDNHRISITQAQAALDARILAEQGKSGAEIKGILEKEALDASIYIAVDTLEYLRKGGRVTPAGAAIGTVLNIKPVLTIQGGKLDAYAKTRGMKSAFKTMCRALKSEISGRFHDLYEDGCLCAGIADTYMEREDLENWKEELARAFPELEVMHIPLTLSIGCHIGPGGLGVGVYRKHRSDR</sequence>
<evidence type="ECO:0000313" key="2">
    <source>
        <dbReference type="EMBL" id="TDA22711.1"/>
    </source>
</evidence>
<dbReference type="PROSITE" id="PS51482">
    <property type="entry name" value="DEGV"/>
    <property type="match status" value="1"/>
</dbReference>
<dbReference type="Gene3D" id="3.40.50.10170">
    <property type="match status" value="1"/>
</dbReference>
<dbReference type="InterPro" id="IPR043168">
    <property type="entry name" value="DegV_C"/>
</dbReference>
<evidence type="ECO:0000313" key="3">
    <source>
        <dbReference type="Proteomes" id="UP000295710"/>
    </source>
</evidence>
<dbReference type="GO" id="GO:0008289">
    <property type="term" value="F:lipid binding"/>
    <property type="evidence" value="ECO:0007669"/>
    <property type="project" value="UniProtKB-KW"/>
</dbReference>
<dbReference type="Gene3D" id="3.30.1180.10">
    <property type="match status" value="1"/>
</dbReference>
<dbReference type="Proteomes" id="UP000295710">
    <property type="component" value="Unassembled WGS sequence"/>
</dbReference>